<feature type="compositionally biased region" description="Polar residues" evidence="1">
    <location>
        <begin position="306"/>
        <end position="344"/>
    </location>
</feature>
<protein>
    <submittedName>
        <fullName evidence="2">Uncharacterized protein</fullName>
    </submittedName>
</protein>
<feature type="compositionally biased region" description="Polar residues" evidence="1">
    <location>
        <begin position="691"/>
        <end position="708"/>
    </location>
</feature>
<evidence type="ECO:0000256" key="1">
    <source>
        <dbReference type="SAM" id="MobiDB-lite"/>
    </source>
</evidence>
<feature type="compositionally biased region" description="Basic and acidic residues" evidence="1">
    <location>
        <begin position="131"/>
        <end position="140"/>
    </location>
</feature>
<accession>A0A5C3MPC9</accession>
<name>A0A5C3MPC9_9AGAM</name>
<feature type="compositionally biased region" description="Low complexity" evidence="1">
    <location>
        <begin position="260"/>
        <end position="275"/>
    </location>
</feature>
<feature type="compositionally biased region" description="Basic and acidic residues" evidence="1">
    <location>
        <begin position="246"/>
        <end position="259"/>
    </location>
</feature>
<dbReference type="AlphaFoldDB" id="A0A5C3MPC9"/>
<feature type="compositionally biased region" description="Pro residues" evidence="1">
    <location>
        <begin position="222"/>
        <end position="233"/>
    </location>
</feature>
<feature type="region of interest" description="Disordered" evidence="1">
    <location>
        <begin position="420"/>
        <end position="440"/>
    </location>
</feature>
<organism evidence="2 3">
    <name type="scientific">Heliocybe sulcata</name>
    <dbReference type="NCBI Taxonomy" id="5364"/>
    <lineage>
        <taxon>Eukaryota</taxon>
        <taxon>Fungi</taxon>
        <taxon>Dikarya</taxon>
        <taxon>Basidiomycota</taxon>
        <taxon>Agaricomycotina</taxon>
        <taxon>Agaricomycetes</taxon>
        <taxon>Gloeophyllales</taxon>
        <taxon>Gloeophyllaceae</taxon>
        <taxon>Heliocybe</taxon>
    </lineage>
</organism>
<feature type="compositionally biased region" description="Polar residues" evidence="1">
    <location>
        <begin position="639"/>
        <end position="650"/>
    </location>
</feature>
<feature type="compositionally biased region" description="Low complexity" evidence="1">
    <location>
        <begin position="111"/>
        <end position="121"/>
    </location>
</feature>
<feature type="region of interest" description="Disordered" evidence="1">
    <location>
        <begin position="497"/>
        <end position="740"/>
    </location>
</feature>
<dbReference type="Proteomes" id="UP000305948">
    <property type="component" value="Unassembled WGS sequence"/>
</dbReference>
<gene>
    <name evidence="2" type="ORF">OE88DRAFT_877845</name>
</gene>
<feature type="compositionally biased region" description="Low complexity" evidence="1">
    <location>
        <begin position="605"/>
        <end position="615"/>
    </location>
</feature>
<evidence type="ECO:0000313" key="2">
    <source>
        <dbReference type="EMBL" id="TFK46645.1"/>
    </source>
</evidence>
<dbReference type="OrthoDB" id="3237291at2759"/>
<feature type="compositionally biased region" description="Polar residues" evidence="1">
    <location>
        <begin position="420"/>
        <end position="431"/>
    </location>
</feature>
<feature type="compositionally biased region" description="Low complexity" evidence="1">
    <location>
        <begin position="24"/>
        <end position="37"/>
    </location>
</feature>
<feature type="compositionally biased region" description="Polar residues" evidence="1">
    <location>
        <begin position="276"/>
        <end position="297"/>
    </location>
</feature>
<feature type="compositionally biased region" description="Polar residues" evidence="1">
    <location>
        <begin position="180"/>
        <end position="195"/>
    </location>
</feature>
<feature type="region of interest" description="Disordered" evidence="1">
    <location>
        <begin position="1"/>
        <end position="88"/>
    </location>
</feature>
<reference evidence="2 3" key="1">
    <citation type="journal article" date="2019" name="Nat. Ecol. Evol.">
        <title>Megaphylogeny resolves global patterns of mushroom evolution.</title>
        <authorList>
            <person name="Varga T."/>
            <person name="Krizsan K."/>
            <person name="Foldi C."/>
            <person name="Dima B."/>
            <person name="Sanchez-Garcia M."/>
            <person name="Sanchez-Ramirez S."/>
            <person name="Szollosi G.J."/>
            <person name="Szarkandi J.G."/>
            <person name="Papp V."/>
            <person name="Albert L."/>
            <person name="Andreopoulos W."/>
            <person name="Angelini C."/>
            <person name="Antonin V."/>
            <person name="Barry K.W."/>
            <person name="Bougher N.L."/>
            <person name="Buchanan P."/>
            <person name="Buyck B."/>
            <person name="Bense V."/>
            <person name="Catcheside P."/>
            <person name="Chovatia M."/>
            <person name="Cooper J."/>
            <person name="Damon W."/>
            <person name="Desjardin D."/>
            <person name="Finy P."/>
            <person name="Geml J."/>
            <person name="Haridas S."/>
            <person name="Hughes K."/>
            <person name="Justo A."/>
            <person name="Karasinski D."/>
            <person name="Kautmanova I."/>
            <person name="Kiss B."/>
            <person name="Kocsube S."/>
            <person name="Kotiranta H."/>
            <person name="LaButti K.M."/>
            <person name="Lechner B.E."/>
            <person name="Liimatainen K."/>
            <person name="Lipzen A."/>
            <person name="Lukacs Z."/>
            <person name="Mihaltcheva S."/>
            <person name="Morgado L.N."/>
            <person name="Niskanen T."/>
            <person name="Noordeloos M.E."/>
            <person name="Ohm R.A."/>
            <person name="Ortiz-Santana B."/>
            <person name="Ovrebo C."/>
            <person name="Racz N."/>
            <person name="Riley R."/>
            <person name="Savchenko A."/>
            <person name="Shiryaev A."/>
            <person name="Soop K."/>
            <person name="Spirin V."/>
            <person name="Szebenyi C."/>
            <person name="Tomsovsky M."/>
            <person name="Tulloss R.E."/>
            <person name="Uehling J."/>
            <person name="Grigoriev I.V."/>
            <person name="Vagvolgyi C."/>
            <person name="Papp T."/>
            <person name="Martin F.M."/>
            <person name="Miettinen O."/>
            <person name="Hibbett D.S."/>
            <person name="Nagy L.G."/>
        </authorList>
    </citation>
    <scope>NUCLEOTIDE SEQUENCE [LARGE SCALE GENOMIC DNA]</scope>
    <source>
        <strain evidence="2 3">OMC1185</strain>
    </source>
</reference>
<sequence>MSAPRAAAPQVSLKDRIAALQQRTTSPPAEASTSSSSVNKLAAPNGSNQGSLKDKISKFEERGGTPVPRGSFGLGALPAKDGATKSRELYGNRIPSVSRLTAQYTGLTTQYTGGLTPQTTGRSDSLSIRSPELKGADAKQRPISAFGFDVSYHSGEVPPVPDLPSLYQGQGALAPDDTLSESPASETPAPQQSMPVPSKIVTVKESAIAPLPSTDQKASPAPADPAPDSVPPDSPEKSMTVQEAELDSHVESQTPDKGDSTPTASTTPTLPSSGPAQTVTPQPSSQVVSTPQLSSEVNDAEDTHLLASSGQDALVASTTQEPANARASSPTPASSQIDNRASRSMSVISANEALIVRRQVSSPTRAVLVPAPIVVPPPDTYVDVEPSPLPDAKQPIRSFHAVVHKKVTEDVHLVGRTQQTPQIKRVQSSTMDPPPSPGGGDLASLLMNAALLEEQLSGGGLPSPGLTTVVTPTIAVESDESGSRTLTPVQESFAQVVDVPSPSSSSSHHTLHPNDSPDSIVFPSDSSRSQEEFPPTPPPKSARTRYFSRSLRSIRHSMSLSSEDSDPVVTPPLEELSPPKGSVKSTMSRATSFVERIRSRKRTKSTVSTASTTVVDPTDEEMPEASPPTDTGSARPVSWANTSSTTSSPMTDIFDPAFFDEFPAVPQDLPAPPSSESSFLKPPLPPMPPQHQKSSSTSFLSRATTLPSRGNRDHNSNSTGRHSMETQAPPRASIIRRKHY</sequence>
<keyword evidence="3" id="KW-1185">Reference proteome</keyword>
<dbReference type="STRING" id="5364.A0A5C3MPC9"/>
<proteinExistence type="predicted"/>
<feature type="compositionally biased region" description="Basic and acidic residues" evidence="1">
    <location>
        <begin position="52"/>
        <end position="63"/>
    </location>
</feature>
<dbReference type="EMBL" id="ML213528">
    <property type="protein sequence ID" value="TFK46645.1"/>
    <property type="molecule type" value="Genomic_DNA"/>
</dbReference>
<evidence type="ECO:0000313" key="3">
    <source>
        <dbReference type="Proteomes" id="UP000305948"/>
    </source>
</evidence>
<feature type="region of interest" description="Disordered" evidence="1">
    <location>
        <begin position="111"/>
        <end position="344"/>
    </location>
</feature>